<dbReference type="Proteomes" id="UP000233040">
    <property type="component" value="Unassembled WGS sequence"/>
</dbReference>
<name>A0A2K5SEM5_CEBIM</name>
<dbReference type="Ensembl" id="ENSCCAT00000056631.1">
    <property type="protein sequence ID" value="ENSCCAP00000038828.1"/>
    <property type="gene ID" value="ENSCCAG00000037259.1"/>
</dbReference>
<dbReference type="Gene3D" id="1.10.287.10">
    <property type="entry name" value="S15/NS1, RNA-binding"/>
    <property type="match status" value="1"/>
</dbReference>
<reference evidence="1" key="2">
    <citation type="submission" date="2025-09" db="UniProtKB">
        <authorList>
            <consortium name="Ensembl"/>
        </authorList>
    </citation>
    <scope>IDENTIFICATION</scope>
</reference>
<dbReference type="InterPro" id="IPR009068">
    <property type="entry name" value="uS15_NS1_RNA-bd_sf"/>
</dbReference>
<accession>A0A2K5SEM5</accession>
<evidence type="ECO:0000313" key="1">
    <source>
        <dbReference type="Ensembl" id="ENSCCAP00000038828.1"/>
    </source>
</evidence>
<keyword evidence="2" id="KW-1185">Reference proteome</keyword>
<protein>
    <submittedName>
        <fullName evidence="1">Tryptophanyl-tRNA synthetase 1</fullName>
    </submittedName>
</protein>
<evidence type="ECO:0000313" key="2">
    <source>
        <dbReference type="Proteomes" id="UP000233040"/>
    </source>
</evidence>
<dbReference type="AlphaFoldDB" id="A0A2K5SEM5"/>
<gene>
    <name evidence="1" type="primary">WARS1</name>
</gene>
<sequence length="40" mass="4324">MSNSEVCASPLELFNSITTQGEHVRALKAGNASKLGFTWK</sequence>
<dbReference type="GeneTree" id="ENSGT00940000153724"/>
<reference evidence="1" key="1">
    <citation type="submission" date="2025-08" db="UniProtKB">
        <authorList>
            <consortium name="Ensembl"/>
        </authorList>
    </citation>
    <scope>IDENTIFICATION</scope>
</reference>
<dbReference type="SUPFAM" id="SSF47060">
    <property type="entry name" value="S15/NS1 RNA-binding domain"/>
    <property type="match status" value="1"/>
</dbReference>
<proteinExistence type="predicted"/>
<organism evidence="1 2">
    <name type="scientific">Cebus imitator</name>
    <name type="common">Panamanian white-faced capuchin</name>
    <name type="synonym">Cebus capucinus imitator</name>
    <dbReference type="NCBI Taxonomy" id="2715852"/>
    <lineage>
        <taxon>Eukaryota</taxon>
        <taxon>Metazoa</taxon>
        <taxon>Chordata</taxon>
        <taxon>Craniata</taxon>
        <taxon>Vertebrata</taxon>
        <taxon>Euteleostomi</taxon>
        <taxon>Mammalia</taxon>
        <taxon>Eutheria</taxon>
        <taxon>Euarchontoglires</taxon>
        <taxon>Primates</taxon>
        <taxon>Haplorrhini</taxon>
        <taxon>Platyrrhini</taxon>
        <taxon>Cebidae</taxon>
        <taxon>Cebinae</taxon>
        <taxon>Cebus</taxon>
    </lineage>
</organism>